<evidence type="ECO:0008006" key="3">
    <source>
        <dbReference type="Google" id="ProtNLM"/>
    </source>
</evidence>
<dbReference type="EMBL" id="APEZ01000048">
    <property type="protein sequence ID" value="EMH66217.1"/>
    <property type="molecule type" value="Genomic_DNA"/>
</dbReference>
<evidence type="ECO:0000313" key="1">
    <source>
        <dbReference type="EMBL" id="EMH66217.1"/>
    </source>
</evidence>
<comment type="caution">
    <text evidence="1">The sequence shown here is derived from an EMBL/GenBank/DDBJ whole genome shotgun (WGS) entry which is preliminary data.</text>
</comment>
<accession>A0ABC9S8V8</accession>
<name>A0ABC9S8V8_HELPX</name>
<dbReference type="InterPro" id="IPR029013">
    <property type="entry name" value="HP0062-like_sf"/>
</dbReference>
<dbReference type="AlphaFoldDB" id="A0ABC9S8V8"/>
<reference evidence="1 2" key="1">
    <citation type="submission" date="2012-12" db="EMBL/GenBank/DDBJ databases">
        <authorList>
            <person name="Weinstock G."/>
            <person name="Sodergren E."/>
            <person name="Lobos E.A."/>
            <person name="Fulton L."/>
            <person name="Fulton R."/>
            <person name="Courtney L."/>
            <person name="Fronick C."/>
            <person name="O'Laughlin M."/>
            <person name="Godfrey J."/>
            <person name="Wilson R.M."/>
            <person name="Miner T."/>
            <person name="Farmer C."/>
            <person name="Delehaunty K."/>
            <person name="Cordes M."/>
            <person name="Minx P."/>
            <person name="Tomlinson C."/>
            <person name="Chen J."/>
            <person name="Wollam A."/>
            <person name="Pepin K.H."/>
            <person name="Bhonagiri V."/>
            <person name="Zhang X."/>
            <person name="Suruliraj S."/>
            <person name="Antonio M."/>
            <person name="Secka O."/>
            <person name="Thomas J."/>
            <person name="Warren W."/>
            <person name="Mitreva M."/>
            <person name="Mardis E.R."/>
            <person name="Wilson R.K."/>
        </authorList>
    </citation>
    <scope>NUCLEOTIDE SEQUENCE [LARGE SCALE GENOMIC DNA]</scope>
    <source>
        <strain evidence="1 2">HP260AFii</strain>
    </source>
</reference>
<protein>
    <recommendedName>
        <fullName evidence="3">Type VII secretion protein</fullName>
    </recommendedName>
</protein>
<dbReference type="Proteomes" id="UP000011945">
    <property type="component" value="Unassembled WGS sequence"/>
</dbReference>
<dbReference type="Gene3D" id="1.10.287.850">
    <property type="entry name" value="HP0062-like domain"/>
    <property type="match status" value="1"/>
</dbReference>
<evidence type="ECO:0000313" key="2">
    <source>
        <dbReference type="Proteomes" id="UP000011945"/>
    </source>
</evidence>
<dbReference type="RefSeq" id="WP_001952708.1">
    <property type="nucleotide sequence ID" value="NZ_KB642468.1"/>
</dbReference>
<organism evidence="1 2">
    <name type="scientific">Helicobacter pylori HP260AFii</name>
    <dbReference type="NCBI Taxonomy" id="1159077"/>
    <lineage>
        <taxon>Bacteria</taxon>
        <taxon>Pseudomonadati</taxon>
        <taxon>Campylobacterota</taxon>
        <taxon>Epsilonproteobacteria</taxon>
        <taxon>Campylobacterales</taxon>
        <taxon>Helicobacteraceae</taxon>
        <taxon>Helicobacter</taxon>
    </lineage>
</organism>
<gene>
    <name evidence="1" type="ORF">HMPREF1449_01075</name>
</gene>
<sequence length="91" mass="10842">MSKVQMDTEEVREFVGHLERFRELLNEEVNSLNGHFHNLESWQDARRDKFSEVLDNLKSTFNEFDEAAQEQIAWLKERIRVLEEDLGVVYG</sequence>
<dbReference type="SUPFAM" id="SSF158414">
    <property type="entry name" value="HP0062-like"/>
    <property type="match status" value="1"/>
</dbReference>
<proteinExistence type="predicted"/>